<comment type="similarity">
    <text evidence="1 3">Belongs to the short-chain dehydrogenases/reductases (SDR) family.</text>
</comment>
<evidence type="ECO:0000313" key="5">
    <source>
        <dbReference type="Proteomes" id="UP000464754"/>
    </source>
</evidence>
<accession>A0A6N4TJ08</accession>
<evidence type="ECO:0000313" key="4">
    <source>
        <dbReference type="EMBL" id="BBK22828.1"/>
    </source>
</evidence>
<dbReference type="Proteomes" id="UP000464754">
    <property type="component" value="Chromosome"/>
</dbReference>
<dbReference type="PANTHER" id="PTHR42901:SF1">
    <property type="entry name" value="ALCOHOL DEHYDROGENASE"/>
    <property type="match status" value="1"/>
</dbReference>
<organism evidence="4 5">
    <name type="scientific">Amedibacterium intestinale</name>
    <dbReference type="NCBI Taxonomy" id="2583452"/>
    <lineage>
        <taxon>Bacteria</taxon>
        <taxon>Bacillati</taxon>
        <taxon>Bacillota</taxon>
        <taxon>Erysipelotrichia</taxon>
        <taxon>Erysipelotrichales</taxon>
        <taxon>Erysipelotrichaceae</taxon>
        <taxon>Amedibacterium</taxon>
    </lineage>
</organism>
<dbReference type="InterPro" id="IPR002347">
    <property type="entry name" value="SDR_fam"/>
</dbReference>
<dbReference type="RefSeq" id="WP_163052067.1">
    <property type="nucleotide sequence ID" value="NZ_AP019695.1"/>
</dbReference>
<protein>
    <submittedName>
        <fullName evidence="4">L-allo-threonine dehydrogenase</fullName>
    </submittedName>
</protein>
<reference evidence="5" key="1">
    <citation type="submission" date="2019-05" db="EMBL/GenBank/DDBJ databases">
        <title>Complete genome sequencing of Absiella argi strain JCM 30884.</title>
        <authorList>
            <person name="Sakamoto M."/>
            <person name="Murakami T."/>
            <person name="Mori H."/>
        </authorList>
    </citation>
    <scope>NUCLEOTIDE SEQUENCE [LARGE SCALE GENOMIC DNA]</scope>
    <source>
        <strain evidence="5">JCM 30884</strain>
    </source>
</reference>
<dbReference type="KEGG" id="aarg:Aargi30884_17310"/>
<evidence type="ECO:0000256" key="3">
    <source>
        <dbReference type="RuleBase" id="RU000363"/>
    </source>
</evidence>
<dbReference type="PRINTS" id="PR00081">
    <property type="entry name" value="GDHRDH"/>
</dbReference>
<dbReference type="PANTHER" id="PTHR42901">
    <property type="entry name" value="ALCOHOL DEHYDROGENASE"/>
    <property type="match status" value="1"/>
</dbReference>
<keyword evidence="5" id="KW-1185">Reference proteome</keyword>
<dbReference type="InterPro" id="IPR036291">
    <property type="entry name" value="NAD(P)-bd_dom_sf"/>
</dbReference>
<dbReference type="GO" id="GO:0016491">
    <property type="term" value="F:oxidoreductase activity"/>
    <property type="evidence" value="ECO:0007669"/>
    <property type="project" value="UniProtKB-KW"/>
</dbReference>
<name>A0A6N4TJ08_9FIRM</name>
<dbReference type="SUPFAM" id="SSF51735">
    <property type="entry name" value="NAD(P)-binding Rossmann-fold domains"/>
    <property type="match status" value="1"/>
</dbReference>
<dbReference type="PRINTS" id="PR00080">
    <property type="entry name" value="SDRFAMILY"/>
</dbReference>
<evidence type="ECO:0000256" key="2">
    <source>
        <dbReference type="ARBA" id="ARBA00023002"/>
    </source>
</evidence>
<evidence type="ECO:0000256" key="1">
    <source>
        <dbReference type="ARBA" id="ARBA00006484"/>
    </source>
</evidence>
<keyword evidence="2" id="KW-0560">Oxidoreductase</keyword>
<dbReference type="Pfam" id="PF00106">
    <property type="entry name" value="adh_short"/>
    <property type="match status" value="1"/>
</dbReference>
<gene>
    <name evidence="4" type="ORF">Aargi30884_17310</name>
</gene>
<dbReference type="AlphaFoldDB" id="A0A6N4TJ08"/>
<dbReference type="EMBL" id="AP019695">
    <property type="protein sequence ID" value="BBK22828.1"/>
    <property type="molecule type" value="Genomic_DNA"/>
</dbReference>
<proteinExistence type="inferred from homology"/>
<dbReference type="Gene3D" id="3.40.50.720">
    <property type="entry name" value="NAD(P)-binding Rossmann-like Domain"/>
    <property type="match status" value="1"/>
</dbReference>
<sequence>MKNRALISGATGGIGTAICEMLVEMNYDLILLGKNQEKLSKLYYHLKKLNSEVSIVTYTIDFYNLSLLEKNMRNISEKYNDINLLINNAGIGYFSLVKDITIHNIEKSLNINFISTAIITKCILKNMLQHLESNNQIINISSIAGTKSFKQGSIYSSTKFAMEGFTQALWEEIKSYGIKVCLIRPGLVNTGLFRNKENFENICKALQPKDIANCIKFILQQSEYSNINEISIRPIKKEAQNLFYEIIKGDSL</sequence>